<comment type="caution">
    <text evidence="2">The sequence shown here is derived from an EMBL/GenBank/DDBJ whole genome shotgun (WGS) entry which is preliminary data.</text>
</comment>
<reference evidence="2 3" key="1">
    <citation type="submission" date="2019-11" db="EMBL/GenBank/DDBJ databases">
        <title>Acidiferrimicrobium australis gen. nov., sp. nov., an acidophilic and obligately heterotrophic, member of the Actinobacteria that catalyses dissimilatory oxido- reduction of iron isolated from metal-rich acidic water in Chile.</title>
        <authorList>
            <person name="Gonzalez D."/>
            <person name="Huber K."/>
            <person name="Hedrich S."/>
            <person name="Rojas-Villalobos C."/>
            <person name="Quatrini R."/>
            <person name="Dinamarca M.A."/>
            <person name="Schwarz A."/>
            <person name="Canales C."/>
            <person name="Nancucheo I."/>
        </authorList>
    </citation>
    <scope>NUCLEOTIDE SEQUENCE [LARGE SCALE GENOMIC DNA]</scope>
    <source>
        <strain evidence="2 3">USS-CCA1</strain>
    </source>
</reference>
<proteinExistence type="predicted"/>
<feature type="transmembrane region" description="Helical" evidence="1">
    <location>
        <begin position="121"/>
        <end position="140"/>
    </location>
</feature>
<evidence type="ECO:0000313" key="2">
    <source>
        <dbReference type="EMBL" id="MST34353.1"/>
    </source>
</evidence>
<dbReference type="EMBL" id="WJHE01000962">
    <property type="protein sequence ID" value="MST34353.1"/>
    <property type="molecule type" value="Genomic_DNA"/>
</dbReference>
<sequence>MYYRLAELVHLDFAPRHRQPNGSAVVVATIVALAGSLIVDAILVALGEALWPGLKGYVHFRFSDYAKLTVIGVLIACAAWPITTRITSMPRWMFVRMAVAVTLVLYLPDLYLLVLGDPGKAVLVLMAMHLAIALVTYNALVRIAPVRTVRTAADRLAALRVPR</sequence>
<accession>A0ABW9QXE6</accession>
<dbReference type="InterPro" id="IPR045713">
    <property type="entry name" value="DUF6069"/>
</dbReference>
<feature type="transmembrane region" description="Helical" evidence="1">
    <location>
        <begin position="65"/>
        <end position="82"/>
    </location>
</feature>
<feature type="transmembrane region" description="Helical" evidence="1">
    <location>
        <begin position="94"/>
        <end position="115"/>
    </location>
</feature>
<keyword evidence="3" id="KW-1185">Reference proteome</keyword>
<evidence type="ECO:0000256" key="1">
    <source>
        <dbReference type="SAM" id="Phobius"/>
    </source>
</evidence>
<organism evidence="2 3">
    <name type="scientific">Acidiferrimicrobium australe</name>
    <dbReference type="NCBI Taxonomy" id="2664430"/>
    <lineage>
        <taxon>Bacteria</taxon>
        <taxon>Bacillati</taxon>
        <taxon>Actinomycetota</taxon>
        <taxon>Acidimicrobiia</taxon>
        <taxon>Acidimicrobiales</taxon>
        <taxon>Acidimicrobiaceae</taxon>
        <taxon>Acidiferrimicrobium</taxon>
    </lineage>
</organism>
<dbReference type="Proteomes" id="UP000437736">
    <property type="component" value="Unassembled WGS sequence"/>
</dbReference>
<evidence type="ECO:0000313" key="3">
    <source>
        <dbReference type="Proteomes" id="UP000437736"/>
    </source>
</evidence>
<gene>
    <name evidence="2" type="ORF">GHK86_16705</name>
</gene>
<dbReference type="Pfam" id="PF19545">
    <property type="entry name" value="DUF6069"/>
    <property type="match status" value="1"/>
</dbReference>
<keyword evidence="1" id="KW-0812">Transmembrane</keyword>
<protein>
    <submittedName>
        <fullName evidence="2">Uncharacterized protein</fullName>
    </submittedName>
</protein>
<keyword evidence="1" id="KW-0472">Membrane</keyword>
<feature type="transmembrane region" description="Helical" evidence="1">
    <location>
        <begin position="21"/>
        <end position="45"/>
    </location>
</feature>
<keyword evidence="1" id="KW-1133">Transmembrane helix</keyword>
<name>A0ABW9QXE6_9ACTN</name>